<keyword evidence="3" id="KW-1185">Reference proteome</keyword>
<evidence type="ECO:0000256" key="1">
    <source>
        <dbReference type="SAM" id="SignalP"/>
    </source>
</evidence>
<dbReference type="Gene3D" id="3.40.390.10">
    <property type="entry name" value="Collagenase (Catalytic Domain)"/>
    <property type="match status" value="1"/>
</dbReference>
<dbReference type="EMBL" id="LT607411">
    <property type="protein sequence ID" value="SCF32081.1"/>
    <property type="molecule type" value="Genomic_DNA"/>
</dbReference>
<gene>
    <name evidence="2" type="ORF">GA0074695_5553</name>
</gene>
<dbReference type="OrthoDB" id="7594344at2"/>
<sequence length="254" mass="27394">MSVFALIRHRVAAGFLVVMSAIALTGAPASATAPSDHGDGHVLARTVVGDVVSVTQYTPAKGVSAEALYAKLRSAGVRGLVDPNAVRALDVYQCYYGTAYALESGRCPAIQWSSVRPVVYFRDYSNANWPVSDAVPSWNTSPDIDVWWRTSACPSGSHCVTVNNSNYGATKWAGKTSYSYSTTTRFFIEDSVKIQLNDYYSDTYGERRNTACHEVGHAIGAGHNISTASCIYSTQGSAQNPTSDDINLLTHVIY</sequence>
<evidence type="ECO:0008006" key="4">
    <source>
        <dbReference type="Google" id="ProtNLM"/>
    </source>
</evidence>
<accession>A0A1C4ZH22</accession>
<dbReference type="RefSeq" id="WP_089008857.1">
    <property type="nucleotide sequence ID" value="NZ_LT607411.1"/>
</dbReference>
<proteinExistence type="predicted"/>
<organism evidence="2 3">
    <name type="scientific">Micromonospora viridifaciens</name>
    <dbReference type="NCBI Taxonomy" id="1881"/>
    <lineage>
        <taxon>Bacteria</taxon>
        <taxon>Bacillati</taxon>
        <taxon>Actinomycetota</taxon>
        <taxon>Actinomycetes</taxon>
        <taxon>Micromonosporales</taxon>
        <taxon>Micromonosporaceae</taxon>
        <taxon>Micromonospora</taxon>
    </lineage>
</organism>
<dbReference type="AlphaFoldDB" id="A0A1C4ZH22"/>
<reference evidence="3" key="1">
    <citation type="submission" date="2016-06" db="EMBL/GenBank/DDBJ databases">
        <authorList>
            <person name="Varghese N."/>
            <person name="Submissions Spin"/>
        </authorList>
    </citation>
    <scope>NUCLEOTIDE SEQUENCE [LARGE SCALE GENOMIC DNA]</scope>
    <source>
        <strain evidence="3">DSM 43909</strain>
    </source>
</reference>
<feature type="signal peptide" evidence="1">
    <location>
        <begin position="1"/>
        <end position="23"/>
    </location>
</feature>
<name>A0A1C4ZH22_MICVI</name>
<evidence type="ECO:0000313" key="2">
    <source>
        <dbReference type="EMBL" id="SCF32081.1"/>
    </source>
</evidence>
<dbReference type="Proteomes" id="UP000198242">
    <property type="component" value="Chromosome I"/>
</dbReference>
<dbReference type="SUPFAM" id="SSF55486">
    <property type="entry name" value="Metalloproteases ('zincins'), catalytic domain"/>
    <property type="match status" value="1"/>
</dbReference>
<keyword evidence="1" id="KW-0732">Signal</keyword>
<dbReference type="GO" id="GO:0008237">
    <property type="term" value="F:metallopeptidase activity"/>
    <property type="evidence" value="ECO:0007669"/>
    <property type="project" value="InterPro"/>
</dbReference>
<evidence type="ECO:0000313" key="3">
    <source>
        <dbReference type="Proteomes" id="UP000198242"/>
    </source>
</evidence>
<protein>
    <recommendedName>
        <fullName evidence="4">Matrixin</fullName>
    </recommendedName>
</protein>
<feature type="chain" id="PRO_5039232726" description="Matrixin" evidence="1">
    <location>
        <begin position="24"/>
        <end position="254"/>
    </location>
</feature>
<dbReference type="InterPro" id="IPR024079">
    <property type="entry name" value="MetalloPept_cat_dom_sf"/>
</dbReference>